<dbReference type="SMART" id="SM00420">
    <property type="entry name" value="HTH_DEOR"/>
    <property type="match status" value="1"/>
</dbReference>
<reference evidence="6" key="1">
    <citation type="submission" date="2014-11" db="EMBL/GenBank/DDBJ databases">
        <authorList>
            <person name="Wibberg D."/>
        </authorList>
    </citation>
    <scope>NUCLEOTIDE SEQUENCE [LARGE SCALE GENOMIC DNA]</scope>
    <source>
        <strain evidence="6">L3</strain>
    </source>
</reference>
<dbReference type="KEGG" id="dtn:DTL3_1213"/>
<dbReference type="Pfam" id="PF08220">
    <property type="entry name" value="HTH_DeoR"/>
    <property type="match status" value="1"/>
</dbReference>
<dbReference type="SMART" id="SM01134">
    <property type="entry name" value="DeoRC"/>
    <property type="match status" value="1"/>
</dbReference>
<keyword evidence="6" id="KW-1185">Reference proteome</keyword>
<dbReference type="InterPro" id="IPR050313">
    <property type="entry name" value="Carb_Metab_HTH_regulators"/>
</dbReference>
<dbReference type="GO" id="GO:0003677">
    <property type="term" value="F:DNA binding"/>
    <property type="evidence" value="ECO:0007669"/>
    <property type="project" value="UniProtKB-KW"/>
</dbReference>
<dbReference type="GO" id="GO:0016787">
    <property type="term" value="F:hydrolase activity"/>
    <property type="evidence" value="ECO:0007669"/>
    <property type="project" value="UniProtKB-KW"/>
</dbReference>
<accession>A0A0C7P3Q7</accession>
<keyword evidence="5" id="KW-0378">Hydrolase</keyword>
<evidence type="ECO:0000256" key="3">
    <source>
        <dbReference type="ARBA" id="ARBA00023163"/>
    </source>
</evidence>
<dbReference type="AlphaFoldDB" id="A0A0C7P3Q7"/>
<dbReference type="PANTHER" id="PTHR30363">
    <property type="entry name" value="HTH-TYPE TRANSCRIPTIONAL REGULATOR SRLR-RELATED"/>
    <property type="match status" value="1"/>
</dbReference>
<sequence>MNKIMRQDKILEILQNRNSVNLDDLAKELKVSMVTIRRDVAELYERGLIEKFYGGIRKRNHFTEALFFERVKINQDKKEKIAELALRFISRDSTVFLDASSTCYLLARKLAERYEFLNIVTNNLYTALALAENTTHNIIVIGGTLDNKNGVTMGVIPENMMKEIRVEKAFFSCSAFSVDEGAFENLPQSASIKKIVGENCDEIYMLVDSSKFDKRSIMKTFSIEEIDKFVSDSFDEKIYKVFKDNFIYQ</sequence>
<protein>
    <submittedName>
        <fullName evidence="5">Glycosyl hydrolase family 4 protein</fullName>
    </submittedName>
</protein>
<proteinExistence type="predicted"/>
<keyword evidence="2" id="KW-0238">DNA-binding</keyword>
<dbReference type="PROSITE" id="PS00894">
    <property type="entry name" value="HTH_DEOR_1"/>
    <property type="match status" value="1"/>
</dbReference>
<dbReference type="InterPro" id="IPR018356">
    <property type="entry name" value="Tscrpt_reg_HTH_DeoR_CS"/>
</dbReference>
<feature type="domain" description="HTH deoR-type" evidence="4">
    <location>
        <begin position="3"/>
        <end position="58"/>
    </location>
</feature>
<dbReference type="PROSITE" id="PS51000">
    <property type="entry name" value="HTH_DEOR_2"/>
    <property type="match status" value="1"/>
</dbReference>
<keyword evidence="1" id="KW-0805">Transcription regulation</keyword>
<dbReference type="EMBL" id="LN824141">
    <property type="protein sequence ID" value="CEP78514.1"/>
    <property type="molecule type" value="Genomic_DNA"/>
</dbReference>
<dbReference type="SUPFAM" id="SSF100950">
    <property type="entry name" value="NagB/RpiA/CoA transferase-like"/>
    <property type="match status" value="1"/>
</dbReference>
<dbReference type="PANTHER" id="PTHR30363:SF44">
    <property type="entry name" value="AGA OPERON TRANSCRIPTIONAL REPRESSOR-RELATED"/>
    <property type="match status" value="1"/>
</dbReference>
<dbReference type="InterPro" id="IPR001034">
    <property type="entry name" value="DeoR_HTH"/>
</dbReference>
<dbReference type="HOGENOM" id="CLU_060699_1_4_0"/>
<dbReference type="InterPro" id="IPR036390">
    <property type="entry name" value="WH_DNA-bd_sf"/>
</dbReference>
<dbReference type="InterPro" id="IPR036388">
    <property type="entry name" value="WH-like_DNA-bd_sf"/>
</dbReference>
<dbReference type="Pfam" id="PF00455">
    <property type="entry name" value="DeoRC"/>
    <property type="match status" value="1"/>
</dbReference>
<dbReference type="InterPro" id="IPR014036">
    <property type="entry name" value="DeoR-like_C"/>
</dbReference>
<dbReference type="Proteomes" id="UP000032809">
    <property type="component" value="Chromosome I"/>
</dbReference>
<dbReference type="PRINTS" id="PR00037">
    <property type="entry name" value="HTHLACR"/>
</dbReference>
<dbReference type="OrthoDB" id="37081at2"/>
<dbReference type="Gene3D" id="1.10.10.10">
    <property type="entry name" value="Winged helix-like DNA-binding domain superfamily/Winged helix DNA-binding domain"/>
    <property type="match status" value="1"/>
</dbReference>
<dbReference type="SUPFAM" id="SSF46785">
    <property type="entry name" value="Winged helix' DNA-binding domain"/>
    <property type="match status" value="1"/>
</dbReference>
<gene>
    <name evidence="5" type="ORF">DTL3_1213</name>
</gene>
<dbReference type="GO" id="GO:0003700">
    <property type="term" value="F:DNA-binding transcription factor activity"/>
    <property type="evidence" value="ECO:0007669"/>
    <property type="project" value="InterPro"/>
</dbReference>
<evidence type="ECO:0000313" key="6">
    <source>
        <dbReference type="Proteomes" id="UP000032809"/>
    </source>
</evidence>
<evidence type="ECO:0000313" key="5">
    <source>
        <dbReference type="EMBL" id="CEP78514.1"/>
    </source>
</evidence>
<dbReference type="RefSeq" id="WP_045087943.1">
    <property type="nucleotide sequence ID" value="NZ_LN824141.1"/>
</dbReference>
<name>A0A0C7P3Q7_DEFTU</name>
<evidence type="ECO:0000256" key="2">
    <source>
        <dbReference type="ARBA" id="ARBA00023125"/>
    </source>
</evidence>
<organism evidence="5 6">
    <name type="scientific">Defluviitoga tunisiensis</name>
    <dbReference type="NCBI Taxonomy" id="1006576"/>
    <lineage>
        <taxon>Bacteria</taxon>
        <taxon>Thermotogati</taxon>
        <taxon>Thermotogota</taxon>
        <taxon>Thermotogae</taxon>
        <taxon>Petrotogales</taxon>
        <taxon>Petrotogaceae</taxon>
        <taxon>Defluviitoga</taxon>
    </lineage>
</organism>
<evidence type="ECO:0000256" key="1">
    <source>
        <dbReference type="ARBA" id="ARBA00023015"/>
    </source>
</evidence>
<keyword evidence="3" id="KW-0804">Transcription</keyword>
<dbReference type="InterPro" id="IPR037171">
    <property type="entry name" value="NagB/RpiA_transferase-like"/>
</dbReference>
<evidence type="ECO:0000259" key="4">
    <source>
        <dbReference type="PROSITE" id="PS51000"/>
    </source>
</evidence>
<dbReference type="STRING" id="1006576.DTL3_1213"/>
<dbReference type="Gene3D" id="3.40.50.1360">
    <property type="match status" value="1"/>
</dbReference>